<dbReference type="PANTHER" id="PTHR12755">
    <property type="entry name" value="CLEAVAGE/POLYADENYLATION FACTOR IA SUBUNIT CLP1P"/>
    <property type="match status" value="1"/>
</dbReference>
<evidence type="ECO:0000259" key="11">
    <source>
        <dbReference type="Pfam" id="PF25467"/>
    </source>
</evidence>
<proteinExistence type="predicted"/>
<evidence type="ECO:0000256" key="5">
    <source>
        <dbReference type="ARBA" id="ARBA00022777"/>
    </source>
</evidence>
<dbReference type="GO" id="GO:0051731">
    <property type="term" value="F:polynucleotide 5'-hydroxyl-kinase activity"/>
    <property type="evidence" value="ECO:0007669"/>
    <property type="project" value="InterPro"/>
</dbReference>
<evidence type="ECO:0000259" key="9">
    <source>
        <dbReference type="Pfam" id="PF16575"/>
    </source>
</evidence>
<evidence type="ECO:0000256" key="4">
    <source>
        <dbReference type="ARBA" id="ARBA00022741"/>
    </source>
</evidence>
<organism evidence="12 13">
    <name type="scientific">Cotesia typhae</name>
    <dbReference type="NCBI Taxonomy" id="2053667"/>
    <lineage>
        <taxon>Eukaryota</taxon>
        <taxon>Metazoa</taxon>
        <taxon>Ecdysozoa</taxon>
        <taxon>Arthropoda</taxon>
        <taxon>Hexapoda</taxon>
        <taxon>Insecta</taxon>
        <taxon>Pterygota</taxon>
        <taxon>Neoptera</taxon>
        <taxon>Endopterygota</taxon>
        <taxon>Hymenoptera</taxon>
        <taxon>Apocrita</taxon>
        <taxon>Ichneumonoidea</taxon>
        <taxon>Braconidae</taxon>
        <taxon>Microgastrinae</taxon>
        <taxon>Cotesia</taxon>
    </lineage>
</organism>
<feature type="compositionally biased region" description="Basic and acidic residues" evidence="8">
    <location>
        <begin position="133"/>
        <end position="146"/>
    </location>
</feature>
<feature type="compositionally biased region" description="Acidic residues" evidence="8">
    <location>
        <begin position="155"/>
        <end position="164"/>
    </location>
</feature>
<evidence type="ECO:0000256" key="8">
    <source>
        <dbReference type="SAM" id="MobiDB-lite"/>
    </source>
</evidence>
<evidence type="ECO:0000313" key="12">
    <source>
        <dbReference type="EMBL" id="KAG8040498.1"/>
    </source>
</evidence>
<feature type="domain" description="Clp1 P-loop" evidence="9">
    <location>
        <begin position="387"/>
        <end position="540"/>
    </location>
</feature>
<dbReference type="PANTHER" id="PTHR12755:SF3">
    <property type="entry name" value="POLYNUCLEOTIDE 5'-HYDROXYL-KINASE NOL9"/>
    <property type="match status" value="1"/>
</dbReference>
<keyword evidence="4" id="KW-0547">Nucleotide-binding</keyword>
<dbReference type="AlphaFoldDB" id="A0A8J5QTB1"/>
<dbReference type="InterPro" id="IPR057573">
    <property type="entry name" value="NOL9_N"/>
</dbReference>
<reference evidence="12" key="2">
    <citation type="submission" date="2021-04" db="EMBL/GenBank/DDBJ databases">
        <title>Genome-wide patterns of bracovirus chromosomal integration into multiple host tissues during parasitism.</title>
        <authorList>
            <person name="Chebbi M.A.C."/>
        </authorList>
    </citation>
    <scope>NUCLEOTIDE SEQUENCE</scope>
    <source>
        <tissue evidence="12">Whole body</tissue>
    </source>
</reference>
<keyword evidence="3" id="KW-0808">Transferase</keyword>
<feature type="domain" description="NOL9 C-terminal" evidence="11">
    <location>
        <begin position="621"/>
        <end position="722"/>
    </location>
</feature>
<evidence type="ECO:0000313" key="13">
    <source>
        <dbReference type="Proteomes" id="UP000729913"/>
    </source>
</evidence>
<evidence type="ECO:0000256" key="7">
    <source>
        <dbReference type="ARBA" id="ARBA00023242"/>
    </source>
</evidence>
<accession>A0A8J5QTB1</accession>
<dbReference type="InterPro" id="IPR045116">
    <property type="entry name" value="Clp1/Grc3"/>
</dbReference>
<feature type="domain" description="NOL9 N-terminal" evidence="10">
    <location>
        <begin position="191"/>
        <end position="349"/>
    </location>
</feature>
<name>A0A8J5QTB1_9HYME</name>
<keyword evidence="6" id="KW-0067">ATP-binding</keyword>
<evidence type="ECO:0008006" key="14">
    <source>
        <dbReference type="Google" id="ProtNLM"/>
    </source>
</evidence>
<keyword evidence="13" id="KW-1185">Reference proteome</keyword>
<protein>
    <recommendedName>
        <fullName evidence="14">Polynucleotide 5'-hydroxyl-kinase NOL9</fullName>
    </recommendedName>
</protein>
<sequence>MSKIKSATSNKDSLSDESINGCITVDDSSSEDIQIVYSDESPSDCISIKNFVNHLQESCDATSKKVVKNKFKSPITIKTNLMKPLPNILRHSWSAGYKIPRRKTKVPREFEFNKSNLNVTIGPSIIPESVIKKREAKSDKQNHESSSESQYEVDTSTDSDELDNTIDTNTSVLDESIPNLDDSVSSDDKTSLHFYCLRNKVICALNAHKHFSFHGKLKIKVLYGAVEIYGYTLNKSNTITPVEIYSPRSSNLLRIQSACSSESSDLDDLSVVWDALKEDNIDCNSEAFTTFVDNIQPGWSVFTLQNFDNNLTDFIERHFSHRLFPTFESSTNNCWTQLRRAEIILQSYIFPTKARKRVISFNNTKETVETVVNDFISRNSSRIILAGAKNLGKSTTTRYLVNKLLQKTEQVIVLDFDPGQSEFTPAGCVSMSIVKKPLLGPNFTHLERPFYQFYIGGIDVTRCLTNYIEGIKKIIECSNNYLDKYDNSIPVIVNTMGFCKDLGWDIMCYIIKSIEPTDVIQINSKKTKCNYDNLLQHQVVINEKSSGLSWTSVDNTSLNEYKHYLVYSDAEFRGKSGETWNIEPHQLRDIAMLAYLSDITKVINNSKSYFTSTSVPATINEITPYQISFSSVKISLGFPVVSHVLSVINGNVVALCGTDFDDDQCDTEKVSYPKVLVRAPLATCYGFGIVRGIDMEQEKIFLNTPLSVAELKYVNCLIGSIQVPVGLRQLNKSGLPYTSGECNLPTSRDPRRGCFHMKNLKDTSLLSTDD</sequence>
<dbReference type="Pfam" id="PF24419">
    <property type="entry name" value="Cupin_NOL9"/>
    <property type="match status" value="1"/>
</dbReference>
<evidence type="ECO:0000256" key="1">
    <source>
        <dbReference type="ARBA" id="ARBA00004604"/>
    </source>
</evidence>
<keyword evidence="2" id="KW-0698">rRNA processing</keyword>
<comment type="subcellular location">
    <subcellularLocation>
        <location evidence="1">Nucleus</location>
        <location evidence="1">Nucleolus</location>
    </subcellularLocation>
</comment>
<dbReference type="InterPro" id="IPR057570">
    <property type="entry name" value="NOL9_C"/>
</dbReference>
<evidence type="ECO:0000256" key="6">
    <source>
        <dbReference type="ARBA" id="ARBA00022840"/>
    </source>
</evidence>
<dbReference type="Pfam" id="PF25467">
    <property type="entry name" value="NOL9_C"/>
    <property type="match status" value="1"/>
</dbReference>
<dbReference type="GO" id="GO:0000448">
    <property type="term" value="P:cleavage in ITS2 between 5.8S rRNA and LSU-rRNA of tricistronic rRNA transcript (SSU-rRNA, 5.8S rRNA, LSU-rRNA)"/>
    <property type="evidence" value="ECO:0007669"/>
    <property type="project" value="TreeGrafter"/>
</dbReference>
<feature type="region of interest" description="Disordered" evidence="8">
    <location>
        <begin position="133"/>
        <end position="165"/>
    </location>
</feature>
<dbReference type="OrthoDB" id="2405412at2759"/>
<dbReference type="Proteomes" id="UP000729913">
    <property type="component" value="Unassembled WGS sequence"/>
</dbReference>
<keyword evidence="5" id="KW-0418">Kinase</keyword>
<evidence type="ECO:0000259" key="10">
    <source>
        <dbReference type="Pfam" id="PF24419"/>
    </source>
</evidence>
<dbReference type="EMBL" id="JAAOIC020000020">
    <property type="protein sequence ID" value="KAG8040498.1"/>
    <property type="molecule type" value="Genomic_DNA"/>
</dbReference>
<keyword evidence="7" id="KW-0539">Nucleus</keyword>
<comment type="caution">
    <text evidence="12">The sequence shown here is derived from an EMBL/GenBank/DDBJ whole genome shotgun (WGS) entry which is preliminary data.</text>
</comment>
<dbReference type="Pfam" id="PF16575">
    <property type="entry name" value="CLP1_P"/>
    <property type="match status" value="1"/>
</dbReference>
<gene>
    <name evidence="12" type="ORF">G9C98_002494</name>
</gene>
<dbReference type="GO" id="GO:0005730">
    <property type="term" value="C:nucleolus"/>
    <property type="evidence" value="ECO:0007669"/>
    <property type="project" value="UniProtKB-SubCell"/>
</dbReference>
<dbReference type="InterPro" id="IPR032319">
    <property type="entry name" value="CLP1_P"/>
</dbReference>
<evidence type="ECO:0000256" key="2">
    <source>
        <dbReference type="ARBA" id="ARBA00022552"/>
    </source>
</evidence>
<dbReference type="GO" id="GO:0005524">
    <property type="term" value="F:ATP binding"/>
    <property type="evidence" value="ECO:0007669"/>
    <property type="project" value="UniProtKB-KW"/>
</dbReference>
<reference evidence="12" key="1">
    <citation type="submission" date="2020-03" db="EMBL/GenBank/DDBJ databases">
        <authorList>
            <person name="Chebbi M.A."/>
            <person name="Drezen J.M."/>
        </authorList>
    </citation>
    <scope>NUCLEOTIDE SEQUENCE</scope>
    <source>
        <tissue evidence="12">Whole body</tissue>
    </source>
</reference>
<evidence type="ECO:0000256" key="3">
    <source>
        <dbReference type="ARBA" id="ARBA00022679"/>
    </source>
</evidence>